<keyword evidence="2" id="KW-1185">Reference proteome</keyword>
<proteinExistence type="predicted"/>
<organism evidence="1 2">
    <name type="scientific">Chryseobacterium polytrichastri</name>
    <dbReference type="NCBI Taxonomy" id="1302687"/>
    <lineage>
        <taxon>Bacteria</taxon>
        <taxon>Pseudomonadati</taxon>
        <taxon>Bacteroidota</taxon>
        <taxon>Flavobacteriia</taxon>
        <taxon>Flavobacteriales</taxon>
        <taxon>Weeksellaceae</taxon>
        <taxon>Chryseobacterium group</taxon>
        <taxon>Chryseobacterium</taxon>
    </lineage>
</organism>
<reference evidence="2" key="1">
    <citation type="submission" date="2016-11" db="EMBL/GenBank/DDBJ databases">
        <authorList>
            <person name="Varghese N."/>
            <person name="Submissions S."/>
        </authorList>
    </citation>
    <scope>NUCLEOTIDE SEQUENCE [LARGE SCALE GENOMIC DNA]</scope>
    <source>
        <strain evidence="2">DSM 26899</strain>
    </source>
</reference>
<dbReference type="EMBL" id="FRAV01000018">
    <property type="protein sequence ID" value="SHL48806.1"/>
    <property type="molecule type" value="Genomic_DNA"/>
</dbReference>
<dbReference type="Proteomes" id="UP000184364">
    <property type="component" value="Unassembled WGS sequence"/>
</dbReference>
<dbReference type="RefSeq" id="WP_073293343.1">
    <property type="nucleotide sequence ID" value="NZ_FRAV01000018.1"/>
</dbReference>
<evidence type="ECO:0000313" key="1">
    <source>
        <dbReference type="EMBL" id="SHL48806.1"/>
    </source>
</evidence>
<protein>
    <submittedName>
        <fullName evidence="1">Uncharacterized protein</fullName>
    </submittedName>
</protein>
<dbReference type="OrthoDB" id="1264291at2"/>
<evidence type="ECO:0000313" key="2">
    <source>
        <dbReference type="Proteomes" id="UP000184364"/>
    </source>
</evidence>
<sequence>MKNLVKISRENLKSFKGSGGPTCPDDPAFGLCYVSGFPNGICMSRYQCCIQLGGHEETCKKRFGS</sequence>
<dbReference type="AlphaFoldDB" id="A0A1M7B1N2"/>
<gene>
    <name evidence="1" type="ORF">SAMN05444267_1018107</name>
</gene>
<accession>A0A1M7B1N2</accession>
<name>A0A1M7B1N2_9FLAO</name>